<keyword evidence="3" id="KW-0472">Membrane</keyword>
<dbReference type="Gene3D" id="3.90.79.10">
    <property type="entry name" value="Nucleoside Triphosphate Pyrophosphohydrolase"/>
    <property type="match status" value="1"/>
</dbReference>
<evidence type="ECO:0000259" key="4">
    <source>
        <dbReference type="PROSITE" id="PS51462"/>
    </source>
</evidence>
<evidence type="ECO:0000256" key="3">
    <source>
        <dbReference type="SAM" id="Phobius"/>
    </source>
</evidence>
<dbReference type="PROSITE" id="PS51462">
    <property type="entry name" value="NUDIX"/>
    <property type="match status" value="1"/>
</dbReference>
<dbReference type="PANTHER" id="PTHR11839:SF18">
    <property type="entry name" value="NUDIX HYDROLASE DOMAIN-CONTAINING PROTEIN"/>
    <property type="match status" value="1"/>
</dbReference>
<dbReference type="AlphaFoldDB" id="A0A2P0ZG98"/>
<comment type="cofactor">
    <cofactor evidence="1">
        <name>Mg(2+)</name>
        <dbReference type="ChEBI" id="CHEBI:18420"/>
    </cofactor>
</comment>
<protein>
    <submittedName>
        <fullName evidence="5">NTP pyrophosphohydrolase</fullName>
    </submittedName>
</protein>
<proteinExistence type="predicted"/>
<sequence length="203" mass="23041">MPKFIHILPEYIAIYRLSMQNLKKWTILTSKMVINHPWCQVRQDEIELPNGKVIDDYFVNLKPEVALVLPITNNQEIVFVRQYRHAVGEFFVELPAGSFDPEQESAEVAAIRELTEETGYITQQVSKIATLYDKPSKDTNQIHLFLAKNVSKAREQKLDVTEEIEVVLIPVESVMEKIIQGEIAVAGTVAALFLGLNFLNGSK</sequence>
<dbReference type="GO" id="GO:0016787">
    <property type="term" value="F:hydrolase activity"/>
    <property type="evidence" value="ECO:0007669"/>
    <property type="project" value="UniProtKB-KW"/>
</dbReference>
<reference evidence="5" key="1">
    <citation type="journal article" date="2018" name="Science">
        <title>Natural noncanonical protein splicing yields products with diverse ?-amino acid residues.</title>
        <authorList>
            <person name="Morinaka B.I."/>
            <person name="Lakis E."/>
            <person name="Verest M."/>
            <person name="Helf M.J."/>
            <person name="Scalvenzi T."/>
            <person name="Vagstad A.L."/>
            <person name="Sims J."/>
            <person name="Sunagawa S."/>
            <person name="Gugger M."/>
            <person name="Piel J."/>
        </authorList>
    </citation>
    <scope>NUCLEOTIDE SEQUENCE</scope>
    <source>
        <strain evidence="5">PCC 7415</strain>
    </source>
</reference>
<keyword evidence="2 5" id="KW-0378">Hydrolase</keyword>
<dbReference type="InterPro" id="IPR000086">
    <property type="entry name" value="NUDIX_hydrolase_dom"/>
</dbReference>
<evidence type="ECO:0000256" key="2">
    <source>
        <dbReference type="ARBA" id="ARBA00022801"/>
    </source>
</evidence>
<name>A0A2P0ZG98_9CYAN</name>
<dbReference type="Pfam" id="PF00293">
    <property type="entry name" value="NUDIX"/>
    <property type="match status" value="1"/>
</dbReference>
<feature type="domain" description="Nudix hydrolase" evidence="4">
    <location>
        <begin position="61"/>
        <end position="191"/>
    </location>
</feature>
<evidence type="ECO:0000256" key="1">
    <source>
        <dbReference type="ARBA" id="ARBA00001946"/>
    </source>
</evidence>
<dbReference type="GO" id="GO:0006753">
    <property type="term" value="P:nucleoside phosphate metabolic process"/>
    <property type="evidence" value="ECO:0007669"/>
    <property type="project" value="TreeGrafter"/>
</dbReference>
<dbReference type="CDD" id="cd03424">
    <property type="entry name" value="NUDIX_ADPRase_Nudt5_UGPPase_Nudt14"/>
    <property type="match status" value="1"/>
</dbReference>
<evidence type="ECO:0000313" key="5">
    <source>
        <dbReference type="EMBL" id="AVH79480.1"/>
    </source>
</evidence>
<dbReference type="InterPro" id="IPR015797">
    <property type="entry name" value="NUDIX_hydrolase-like_dom_sf"/>
</dbReference>
<accession>A0A2P0ZG98</accession>
<dbReference type="SUPFAM" id="SSF55811">
    <property type="entry name" value="Nudix"/>
    <property type="match status" value="1"/>
</dbReference>
<keyword evidence="3" id="KW-1133">Transmembrane helix</keyword>
<dbReference type="EMBL" id="MG373767">
    <property type="protein sequence ID" value="AVH79480.1"/>
    <property type="molecule type" value="Genomic_DNA"/>
</dbReference>
<dbReference type="GO" id="GO:0019693">
    <property type="term" value="P:ribose phosphate metabolic process"/>
    <property type="evidence" value="ECO:0007669"/>
    <property type="project" value="TreeGrafter"/>
</dbReference>
<organism evidence="5">
    <name type="scientific">[Tolypothrix] sp. PCC 7415</name>
    <dbReference type="NCBI Taxonomy" id="373957"/>
    <lineage>
        <taxon>Bacteria</taxon>
        <taxon>Bacillati</taxon>
        <taxon>Cyanobacteriota</taxon>
        <taxon>Cyanophyceae</taxon>
        <taxon>Nostocales</taxon>
        <taxon>Fortieaceae</taxon>
        <taxon>Roholtiella</taxon>
    </lineage>
</organism>
<dbReference type="PANTHER" id="PTHR11839">
    <property type="entry name" value="UDP/ADP-SUGAR PYROPHOSPHATASE"/>
    <property type="match status" value="1"/>
</dbReference>
<feature type="transmembrane region" description="Helical" evidence="3">
    <location>
        <begin position="178"/>
        <end position="199"/>
    </location>
</feature>
<keyword evidence="3" id="KW-0812">Transmembrane</keyword>